<proteinExistence type="predicted"/>
<gene>
    <name evidence="1" type="ORF">MILVUS5_LOCUS20168</name>
</gene>
<evidence type="ECO:0000313" key="2">
    <source>
        <dbReference type="Proteomes" id="UP001177021"/>
    </source>
</evidence>
<dbReference type="EMBL" id="CASHSV030000206">
    <property type="protein sequence ID" value="CAJ2652724.1"/>
    <property type="molecule type" value="Genomic_DNA"/>
</dbReference>
<evidence type="ECO:0000313" key="1">
    <source>
        <dbReference type="EMBL" id="CAJ2652724.1"/>
    </source>
</evidence>
<protein>
    <submittedName>
        <fullName evidence="1">Uncharacterized protein</fullName>
    </submittedName>
</protein>
<keyword evidence="2" id="KW-1185">Reference proteome</keyword>
<dbReference type="Proteomes" id="UP001177021">
    <property type="component" value="Unassembled WGS sequence"/>
</dbReference>
<organism evidence="1 2">
    <name type="scientific">Trifolium pratense</name>
    <name type="common">Red clover</name>
    <dbReference type="NCBI Taxonomy" id="57577"/>
    <lineage>
        <taxon>Eukaryota</taxon>
        <taxon>Viridiplantae</taxon>
        <taxon>Streptophyta</taxon>
        <taxon>Embryophyta</taxon>
        <taxon>Tracheophyta</taxon>
        <taxon>Spermatophyta</taxon>
        <taxon>Magnoliopsida</taxon>
        <taxon>eudicotyledons</taxon>
        <taxon>Gunneridae</taxon>
        <taxon>Pentapetalae</taxon>
        <taxon>rosids</taxon>
        <taxon>fabids</taxon>
        <taxon>Fabales</taxon>
        <taxon>Fabaceae</taxon>
        <taxon>Papilionoideae</taxon>
        <taxon>50 kb inversion clade</taxon>
        <taxon>NPAAA clade</taxon>
        <taxon>Hologalegina</taxon>
        <taxon>IRL clade</taxon>
        <taxon>Trifolieae</taxon>
        <taxon>Trifolium</taxon>
    </lineage>
</organism>
<accession>A0ACB0K9C2</accession>
<comment type="caution">
    <text evidence="1">The sequence shown here is derived from an EMBL/GenBank/DDBJ whole genome shotgun (WGS) entry which is preliminary data.</text>
</comment>
<name>A0ACB0K9C2_TRIPR</name>
<reference evidence="1" key="1">
    <citation type="submission" date="2023-10" db="EMBL/GenBank/DDBJ databases">
        <authorList>
            <person name="Rodriguez Cubillos JULIANA M."/>
            <person name="De Vega J."/>
        </authorList>
    </citation>
    <scope>NUCLEOTIDE SEQUENCE</scope>
</reference>
<sequence length="319" mass="36898">MPIRIPNRLIQKKLWRILGFFSSIIGLISYAISSSFNQLFGNWNFIKIIIYTVVSFSITSMMLFLEKWKLSRRFLLKAHLGVLVLLLTSFYSFVSDYKTLNQKPDLFSLISCSSFALMCFCLSRQIDLGFESDLLNFFLGMLTIHLMKINLMLSIIAAIFCYSLMVLRSKLDSRHEIGTLRVEDDVAIEIDAVDRNKNEFQSLRRRMNNNDGYNWKRYEEKFAKGSENQRSYYKCVGSNCVVKKRVERNIDGEIIETLYKGTHNHCMPTESTMKKNSSSEYLYSLLPLETGSIDFPDQSFGSEQLDSDEELSNFSVVSV</sequence>